<proteinExistence type="predicted"/>
<protein>
    <submittedName>
        <fullName evidence="1">Uncharacterized protein</fullName>
    </submittedName>
</protein>
<dbReference type="EMBL" id="MU006010">
    <property type="protein sequence ID" value="KAF2858404.1"/>
    <property type="molecule type" value="Genomic_DNA"/>
</dbReference>
<gene>
    <name evidence="1" type="ORF">K470DRAFT_289506</name>
</gene>
<dbReference type="AlphaFoldDB" id="A0A6A7BT64"/>
<organism evidence="1 2">
    <name type="scientific">Piedraia hortae CBS 480.64</name>
    <dbReference type="NCBI Taxonomy" id="1314780"/>
    <lineage>
        <taxon>Eukaryota</taxon>
        <taxon>Fungi</taxon>
        <taxon>Dikarya</taxon>
        <taxon>Ascomycota</taxon>
        <taxon>Pezizomycotina</taxon>
        <taxon>Dothideomycetes</taxon>
        <taxon>Dothideomycetidae</taxon>
        <taxon>Capnodiales</taxon>
        <taxon>Piedraiaceae</taxon>
        <taxon>Piedraia</taxon>
    </lineage>
</organism>
<dbReference type="Proteomes" id="UP000799421">
    <property type="component" value="Unassembled WGS sequence"/>
</dbReference>
<keyword evidence="2" id="KW-1185">Reference proteome</keyword>
<sequence>MSLVSSPSPPRVLLPRPLQSPVWMPQLRRVAATYTPRQIDLPEMNPTVTNAQYQSNALVPWSHELLSAAADVVQYSTSCYRELLHHGSDEEITQAETEMQAALTMWAAIDERSLNDAMAGLERTAPYPVAQPASLASPWLPRQLSRLRRPSPQQINASYRTDD</sequence>
<reference evidence="1" key="1">
    <citation type="journal article" date="2020" name="Stud. Mycol.">
        <title>101 Dothideomycetes genomes: a test case for predicting lifestyles and emergence of pathogens.</title>
        <authorList>
            <person name="Haridas S."/>
            <person name="Albert R."/>
            <person name="Binder M."/>
            <person name="Bloem J."/>
            <person name="Labutti K."/>
            <person name="Salamov A."/>
            <person name="Andreopoulos B."/>
            <person name="Baker S."/>
            <person name="Barry K."/>
            <person name="Bills G."/>
            <person name="Bluhm B."/>
            <person name="Cannon C."/>
            <person name="Castanera R."/>
            <person name="Culley D."/>
            <person name="Daum C."/>
            <person name="Ezra D."/>
            <person name="Gonzalez J."/>
            <person name="Henrissat B."/>
            <person name="Kuo A."/>
            <person name="Liang C."/>
            <person name="Lipzen A."/>
            <person name="Lutzoni F."/>
            <person name="Magnuson J."/>
            <person name="Mondo S."/>
            <person name="Nolan M."/>
            <person name="Ohm R."/>
            <person name="Pangilinan J."/>
            <person name="Park H.-J."/>
            <person name="Ramirez L."/>
            <person name="Alfaro M."/>
            <person name="Sun H."/>
            <person name="Tritt A."/>
            <person name="Yoshinaga Y."/>
            <person name="Zwiers L.-H."/>
            <person name="Turgeon B."/>
            <person name="Goodwin S."/>
            <person name="Spatafora J."/>
            <person name="Crous P."/>
            <person name="Grigoriev I."/>
        </authorList>
    </citation>
    <scope>NUCLEOTIDE SEQUENCE</scope>
    <source>
        <strain evidence="1">CBS 480.64</strain>
    </source>
</reference>
<name>A0A6A7BT64_9PEZI</name>
<evidence type="ECO:0000313" key="1">
    <source>
        <dbReference type="EMBL" id="KAF2858404.1"/>
    </source>
</evidence>
<evidence type="ECO:0000313" key="2">
    <source>
        <dbReference type="Proteomes" id="UP000799421"/>
    </source>
</evidence>
<accession>A0A6A7BT64</accession>